<dbReference type="Proteomes" id="UP001335325">
    <property type="component" value="Chromosome"/>
</dbReference>
<feature type="region of interest" description="Disordered" evidence="1">
    <location>
        <begin position="48"/>
        <end position="68"/>
    </location>
</feature>
<accession>A0ABZ1GIP1</accession>
<evidence type="ECO:0000313" key="3">
    <source>
        <dbReference type="Proteomes" id="UP001335325"/>
    </source>
</evidence>
<reference evidence="2 3" key="1">
    <citation type="submission" date="2022-10" db="EMBL/GenBank/DDBJ databases">
        <title>The complete genomes of actinobacterial strains from the NBC collection.</title>
        <authorList>
            <person name="Joergensen T.S."/>
            <person name="Alvarez Arevalo M."/>
            <person name="Sterndorff E.B."/>
            <person name="Faurdal D."/>
            <person name="Vuksanovic O."/>
            <person name="Mourched A.-S."/>
            <person name="Charusanti P."/>
            <person name="Shaw S."/>
            <person name="Blin K."/>
            <person name="Weber T."/>
        </authorList>
    </citation>
    <scope>NUCLEOTIDE SEQUENCE [LARGE SCALE GENOMIC DNA]</scope>
    <source>
        <strain evidence="2 3">NBC 01753</strain>
    </source>
</reference>
<dbReference type="EMBL" id="CP109134">
    <property type="protein sequence ID" value="WSD05125.1"/>
    <property type="molecule type" value="Genomic_DNA"/>
</dbReference>
<sequence>MTTAVQAAVLVTGNVRLPARRTPAFACGPADGAAAAVRLIVPACPAEPDRTGDGLRGSRASFGYRPGR</sequence>
<gene>
    <name evidence="2" type="ORF">OIE73_04720</name>
</gene>
<dbReference type="RefSeq" id="WP_326751399.1">
    <property type="nucleotide sequence ID" value="NZ_CP109134.1"/>
</dbReference>
<proteinExistence type="predicted"/>
<organism evidence="2 3">
    <name type="scientific">Streptomyces hirsutus</name>
    <dbReference type="NCBI Taxonomy" id="35620"/>
    <lineage>
        <taxon>Bacteria</taxon>
        <taxon>Bacillati</taxon>
        <taxon>Actinomycetota</taxon>
        <taxon>Actinomycetes</taxon>
        <taxon>Kitasatosporales</taxon>
        <taxon>Streptomycetaceae</taxon>
        <taxon>Streptomyces</taxon>
    </lineage>
</organism>
<evidence type="ECO:0000313" key="2">
    <source>
        <dbReference type="EMBL" id="WSD05125.1"/>
    </source>
</evidence>
<protein>
    <submittedName>
        <fullName evidence="2">Uncharacterized protein</fullName>
    </submittedName>
</protein>
<dbReference type="GeneID" id="91541848"/>
<keyword evidence="3" id="KW-1185">Reference proteome</keyword>
<evidence type="ECO:0000256" key="1">
    <source>
        <dbReference type="SAM" id="MobiDB-lite"/>
    </source>
</evidence>
<name>A0ABZ1GIP1_9ACTN</name>